<proteinExistence type="predicted"/>
<feature type="transmembrane region" description="Helical" evidence="1">
    <location>
        <begin position="82"/>
        <end position="102"/>
    </location>
</feature>
<dbReference type="RefSeq" id="WP_179615633.1">
    <property type="nucleotide sequence ID" value="NZ_CP059163.1"/>
</dbReference>
<evidence type="ECO:0000256" key="1">
    <source>
        <dbReference type="SAM" id="Phobius"/>
    </source>
</evidence>
<keyword evidence="3" id="KW-1185">Reference proteome</keyword>
<reference evidence="2 3" key="1">
    <citation type="submission" date="2020-07" db="EMBL/GenBank/DDBJ databases">
        <title>Sequencing the genomes of 1000 actinobacteria strains.</title>
        <authorList>
            <person name="Klenk H.-P."/>
        </authorList>
    </citation>
    <scope>NUCLEOTIDE SEQUENCE [LARGE SCALE GENOMIC DNA]</scope>
    <source>
        <strain evidence="2 3">DSM 18965</strain>
    </source>
</reference>
<keyword evidence="1" id="KW-0472">Membrane</keyword>
<dbReference type="EMBL" id="JACCBE010000001">
    <property type="protein sequence ID" value="NYD57948.1"/>
    <property type="molecule type" value="Genomic_DNA"/>
</dbReference>
<dbReference type="AlphaFoldDB" id="A0A7Y9F1T6"/>
<gene>
    <name evidence="2" type="ORF">BKA08_002186</name>
</gene>
<evidence type="ECO:0000313" key="3">
    <source>
        <dbReference type="Proteomes" id="UP000516957"/>
    </source>
</evidence>
<protein>
    <submittedName>
        <fullName evidence="2">Uncharacterized protein</fullName>
    </submittedName>
</protein>
<organism evidence="2 3">
    <name type="scientific">Nocardioides marinisabuli</name>
    <dbReference type="NCBI Taxonomy" id="419476"/>
    <lineage>
        <taxon>Bacteria</taxon>
        <taxon>Bacillati</taxon>
        <taxon>Actinomycetota</taxon>
        <taxon>Actinomycetes</taxon>
        <taxon>Propionibacteriales</taxon>
        <taxon>Nocardioidaceae</taxon>
        <taxon>Nocardioides</taxon>
    </lineage>
</organism>
<accession>A0A7Y9F1T6</accession>
<keyword evidence="1" id="KW-0812">Transmembrane</keyword>
<name>A0A7Y9F1T6_9ACTN</name>
<comment type="caution">
    <text evidence="2">The sequence shown here is derived from an EMBL/GenBank/DDBJ whole genome shotgun (WGS) entry which is preliminary data.</text>
</comment>
<evidence type="ECO:0000313" key="2">
    <source>
        <dbReference type="EMBL" id="NYD57948.1"/>
    </source>
</evidence>
<keyword evidence="1" id="KW-1133">Transmembrane helix</keyword>
<sequence>MPLRVLVVGALLLAGAVTGLGVLLVHATGWGLALGAAASLAVLLALPPGFTTRVAYALGMALLLVAAARPRPEGDYLIGSGLLGYGLLGLSLVLVVAAVVSVPRRPHPSAPPTPPGEDSRL</sequence>
<dbReference type="Proteomes" id="UP000516957">
    <property type="component" value="Unassembled WGS sequence"/>
</dbReference>